<evidence type="ECO:0000313" key="3">
    <source>
        <dbReference type="Proteomes" id="UP000824540"/>
    </source>
</evidence>
<protein>
    <submittedName>
        <fullName evidence="2">Uncharacterized protein</fullName>
    </submittedName>
</protein>
<name>A0A8T2NXI4_9TELE</name>
<feature type="compositionally biased region" description="Basic and acidic residues" evidence="1">
    <location>
        <begin position="32"/>
        <end position="46"/>
    </location>
</feature>
<keyword evidence="3" id="KW-1185">Reference proteome</keyword>
<feature type="region of interest" description="Disordered" evidence="1">
    <location>
        <begin position="1"/>
        <end position="96"/>
    </location>
</feature>
<sequence>MDSAGLPRHLDEKVKGGNTAVGVVTKGGGEGLTDKPDGHTASKELRCGSLELATEGERQQERGREREKKSGKETREEQQEEKEGGPRARRRDSGGG</sequence>
<evidence type="ECO:0000313" key="2">
    <source>
        <dbReference type="EMBL" id="KAG9342128.1"/>
    </source>
</evidence>
<gene>
    <name evidence="2" type="ORF">JZ751_017127</name>
</gene>
<dbReference type="Proteomes" id="UP000824540">
    <property type="component" value="Unassembled WGS sequence"/>
</dbReference>
<evidence type="ECO:0000256" key="1">
    <source>
        <dbReference type="SAM" id="MobiDB-lite"/>
    </source>
</evidence>
<comment type="caution">
    <text evidence="2">The sequence shown here is derived from an EMBL/GenBank/DDBJ whole genome shotgun (WGS) entry which is preliminary data.</text>
</comment>
<dbReference type="AlphaFoldDB" id="A0A8T2NXI4"/>
<feature type="compositionally biased region" description="Basic and acidic residues" evidence="1">
    <location>
        <begin position="55"/>
        <end position="96"/>
    </location>
</feature>
<dbReference type="EMBL" id="JAFBMS010000030">
    <property type="protein sequence ID" value="KAG9342128.1"/>
    <property type="molecule type" value="Genomic_DNA"/>
</dbReference>
<accession>A0A8T2NXI4</accession>
<reference evidence="2" key="1">
    <citation type="thesis" date="2021" institute="BYU ScholarsArchive" country="Provo, UT, USA">
        <title>Applications of and Algorithms for Genome Assembly and Genomic Analyses with an Emphasis on Marine Teleosts.</title>
        <authorList>
            <person name="Pickett B.D."/>
        </authorList>
    </citation>
    <scope>NUCLEOTIDE SEQUENCE</scope>
    <source>
        <strain evidence="2">HI-2016</strain>
    </source>
</reference>
<proteinExistence type="predicted"/>
<organism evidence="2 3">
    <name type="scientific">Albula glossodonta</name>
    <name type="common">roundjaw bonefish</name>
    <dbReference type="NCBI Taxonomy" id="121402"/>
    <lineage>
        <taxon>Eukaryota</taxon>
        <taxon>Metazoa</taxon>
        <taxon>Chordata</taxon>
        <taxon>Craniata</taxon>
        <taxon>Vertebrata</taxon>
        <taxon>Euteleostomi</taxon>
        <taxon>Actinopterygii</taxon>
        <taxon>Neopterygii</taxon>
        <taxon>Teleostei</taxon>
        <taxon>Albuliformes</taxon>
        <taxon>Albulidae</taxon>
        <taxon>Albula</taxon>
    </lineage>
</organism>